<feature type="compositionally biased region" description="Low complexity" evidence="1">
    <location>
        <begin position="529"/>
        <end position="546"/>
    </location>
</feature>
<dbReference type="VEuPathDB" id="PlasmoDB:PVVCY_1004600"/>
<feature type="compositionally biased region" description="Polar residues" evidence="1">
    <location>
        <begin position="419"/>
        <end position="431"/>
    </location>
</feature>
<proteinExistence type="predicted"/>
<feature type="compositionally biased region" description="Low complexity" evidence="1">
    <location>
        <begin position="401"/>
        <end position="412"/>
    </location>
</feature>
<feature type="compositionally biased region" description="Basic and acidic residues" evidence="1">
    <location>
        <begin position="365"/>
        <end position="374"/>
    </location>
</feature>
<feature type="compositionally biased region" description="Low complexity" evidence="1">
    <location>
        <begin position="348"/>
        <end position="361"/>
    </location>
</feature>
<feature type="transmembrane region" description="Helical" evidence="2">
    <location>
        <begin position="729"/>
        <end position="749"/>
    </location>
</feature>
<feature type="region of interest" description="Disordered" evidence="1">
    <location>
        <begin position="253"/>
        <end position="431"/>
    </location>
</feature>
<sequence>MAKEVCKIFQDVDECFMNGEPDLNKIKQLGNYIQDCYNNNPSESHKCKENLQIIIALCSHLFIELQKISNGPQKRENNDNQYVEYVMMWLGYRLFQTETYNSSTLRSFYNNHLMKSDLFSNYTDLIKKKDHLKEVKVYYMWKFYELFKEVCYMTLKYSPNKLDMRNIKNDFKVFQNKYKHLYNNINECNSYLILLNSIKVAYGYFKRYLITGVRKNQIKELNSILKDLSPRIKLDKGATSGFISRGCKTVNSKAVNKPFKPGQKVPKAKPAESSPRPHQSQKQPQQQTALQTVPHPPTPAGPELKKSQPSPEILPPAPPLPQKEIQPPDSQPQTQPQSADPLPSQSAQYGGSSQVSQTGGSKNSNESKDSRSGKETTGGTNNNTGDSNSQSAPKTSDNIKENTGGSSSENENPGGGSNVPTSSTPEGSFNFGSSFLEFILKGNEYYNKGSKFIKDNHQKFKDAAEKISDAYNQAKDNLKTTYDKSNKYLNNLINDVINQLNKNDMPSKSGDKQVDPGTPINGGKQSNQPPSTNLLPPSLPIPSKDSPLPPLKGPPPTPPQTPSSTLSLPKQPSPQSQPITHQNPHVPVQVKQPNHQTISQLVKSLSFNPNLKKKWNIFPTTWNGSGNCKSEIKLMNTTLVCCTFEQCSLTGISVILILIPIILSITYKYLSREWTTKSEKKNMKRVINSIGGKRPVQIIIKSYDRNKDLKPVINSGGRKKDPLLNIYKLMQADPIPFINLFFLLIFFVYKRKYDFLEL</sequence>
<dbReference type="KEGG" id="pvv:PVVCY_1004600"/>
<feature type="compositionally biased region" description="Low complexity" evidence="1">
    <location>
        <begin position="375"/>
        <end position="391"/>
    </location>
</feature>
<evidence type="ECO:0000256" key="1">
    <source>
        <dbReference type="SAM" id="MobiDB-lite"/>
    </source>
</evidence>
<name>A0A449BUJ5_PLAVN</name>
<dbReference type="OrthoDB" id="373300at2759"/>
<feature type="region of interest" description="Disordered" evidence="1">
    <location>
        <begin position="501"/>
        <end position="585"/>
    </location>
</feature>
<feature type="compositionally biased region" description="Low complexity" evidence="1">
    <location>
        <begin position="562"/>
        <end position="578"/>
    </location>
</feature>
<dbReference type="Proteomes" id="UP000290582">
    <property type="component" value="Chromosome PVVCY_10"/>
</dbReference>
<gene>
    <name evidence="3" type="ORF">PVVCY_1004600</name>
</gene>
<feature type="compositionally biased region" description="Pro residues" evidence="1">
    <location>
        <begin position="547"/>
        <end position="561"/>
    </location>
</feature>
<keyword evidence="2" id="KW-0812">Transmembrane</keyword>
<dbReference type="RefSeq" id="XP_037490585.1">
    <property type="nucleotide sequence ID" value="XM_037634492.1"/>
</dbReference>
<keyword evidence="2" id="KW-1133">Transmembrane helix</keyword>
<evidence type="ECO:0000313" key="4">
    <source>
        <dbReference type="Proteomes" id="UP000290582"/>
    </source>
</evidence>
<organism evidence="3 4">
    <name type="scientific">Plasmodium vinckei vinckei</name>
    <dbReference type="NCBI Taxonomy" id="54757"/>
    <lineage>
        <taxon>Eukaryota</taxon>
        <taxon>Sar</taxon>
        <taxon>Alveolata</taxon>
        <taxon>Apicomplexa</taxon>
        <taxon>Aconoidasida</taxon>
        <taxon>Haemosporida</taxon>
        <taxon>Plasmodiidae</taxon>
        <taxon>Plasmodium</taxon>
        <taxon>Plasmodium (Vinckeia)</taxon>
    </lineage>
</organism>
<dbReference type="AlphaFoldDB" id="A0A449BUJ5"/>
<dbReference type="Pfam" id="PF06022">
    <property type="entry name" value="Cir_Bir_Yir"/>
    <property type="match status" value="1"/>
</dbReference>
<dbReference type="EMBL" id="LR215066">
    <property type="protein sequence ID" value="VEV57114.1"/>
    <property type="molecule type" value="Genomic_DNA"/>
</dbReference>
<dbReference type="GeneID" id="59893086"/>
<reference evidence="3 4" key="1">
    <citation type="submission" date="2019-01" db="EMBL/GenBank/DDBJ databases">
        <authorList>
            <person name="Ramaprasad A."/>
        </authorList>
    </citation>
    <scope>NUCLEOTIDE SEQUENCE [LARGE SCALE GENOMIC DNA]</scope>
</reference>
<dbReference type="InterPro" id="IPR006477">
    <property type="entry name" value="Yir_bir_cir"/>
</dbReference>
<feature type="compositionally biased region" description="Low complexity" evidence="1">
    <location>
        <begin position="273"/>
        <end position="287"/>
    </location>
</feature>
<feature type="compositionally biased region" description="Pro residues" evidence="1">
    <location>
        <begin position="312"/>
        <end position="321"/>
    </location>
</feature>
<keyword evidence="2" id="KW-0472">Membrane</keyword>
<evidence type="ECO:0000256" key="2">
    <source>
        <dbReference type="SAM" id="Phobius"/>
    </source>
</evidence>
<evidence type="ECO:0000313" key="3">
    <source>
        <dbReference type="EMBL" id="VEV57114.1"/>
    </source>
</evidence>
<feature type="transmembrane region" description="Helical" evidence="2">
    <location>
        <begin position="649"/>
        <end position="670"/>
    </location>
</feature>
<feature type="compositionally biased region" description="Low complexity" evidence="1">
    <location>
        <begin position="322"/>
        <end position="341"/>
    </location>
</feature>
<protein>
    <submittedName>
        <fullName evidence="3">PIR protein CIR protein</fullName>
    </submittedName>
</protein>
<accession>A0A449BUJ5</accession>